<comment type="similarity">
    <text evidence="1">Belongs to the class-II aminoacyl-tRNA synthetase family.</text>
</comment>
<evidence type="ECO:0000313" key="11">
    <source>
        <dbReference type="EMBL" id="CAG9789503.1"/>
    </source>
</evidence>
<gene>
    <name evidence="11" type="ORF">DIATSA_LOCUS7231</name>
</gene>
<keyword evidence="5" id="KW-0547">Nucleotide-binding</keyword>
<feature type="domain" description="Alanyl-transfer RNA synthetases family profile" evidence="10">
    <location>
        <begin position="1"/>
        <end position="622"/>
    </location>
</feature>
<dbReference type="AlphaFoldDB" id="A0A9N9R4Q7"/>
<dbReference type="InterPro" id="IPR045864">
    <property type="entry name" value="aa-tRNA-synth_II/BPL/LPL"/>
</dbReference>
<dbReference type="PROSITE" id="PS50860">
    <property type="entry name" value="AA_TRNA_LIGASE_II_ALA"/>
    <property type="match status" value="1"/>
</dbReference>
<dbReference type="Proteomes" id="UP001153714">
    <property type="component" value="Chromosome 2"/>
</dbReference>
<dbReference type="EC" id="6.1.1.7" evidence="2"/>
<keyword evidence="8" id="KW-0648">Protein biosynthesis</keyword>
<dbReference type="PANTHER" id="PTHR11777">
    <property type="entry name" value="ALANYL-TRNA SYNTHETASE"/>
    <property type="match status" value="1"/>
</dbReference>
<dbReference type="GO" id="GO:0006419">
    <property type="term" value="P:alanyl-tRNA aminoacylation"/>
    <property type="evidence" value="ECO:0007669"/>
    <property type="project" value="InterPro"/>
</dbReference>
<evidence type="ECO:0000256" key="1">
    <source>
        <dbReference type="ARBA" id="ARBA00008226"/>
    </source>
</evidence>
<evidence type="ECO:0000256" key="6">
    <source>
        <dbReference type="ARBA" id="ARBA00022840"/>
    </source>
</evidence>
<keyword evidence="9" id="KW-0030">Aminoacyl-tRNA synthetase</keyword>
<evidence type="ECO:0000259" key="10">
    <source>
        <dbReference type="PROSITE" id="PS50860"/>
    </source>
</evidence>
<protein>
    <recommendedName>
        <fullName evidence="2">alanine--tRNA ligase</fullName>
        <ecNumber evidence="2">6.1.1.7</ecNumber>
    </recommendedName>
</protein>
<dbReference type="GO" id="GO:0002161">
    <property type="term" value="F:aminoacyl-tRNA deacylase activity"/>
    <property type="evidence" value="ECO:0007669"/>
    <property type="project" value="TreeGrafter"/>
</dbReference>
<dbReference type="Pfam" id="PF01411">
    <property type="entry name" value="tRNA-synt_2c"/>
    <property type="match status" value="2"/>
</dbReference>
<dbReference type="GO" id="GO:0005739">
    <property type="term" value="C:mitochondrion"/>
    <property type="evidence" value="ECO:0007669"/>
    <property type="project" value="TreeGrafter"/>
</dbReference>
<dbReference type="InterPro" id="IPR018164">
    <property type="entry name" value="Ala-tRNA-synth_IIc_N"/>
</dbReference>
<reference evidence="11" key="2">
    <citation type="submission" date="2022-10" db="EMBL/GenBank/DDBJ databases">
        <authorList>
            <consortium name="ENA_rothamsted_submissions"/>
            <consortium name="culmorum"/>
            <person name="King R."/>
        </authorList>
    </citation>
    <scope>NUCLEOTIDE SEQUENCE</scope>
</reference>
<evidence type="ECO:0000256" key="7">
    <source>
        <dbReference type="ARBA" id="ARBA00022884"/>
    </source>
</evidence>
<dbReference type="InterPro" id="IPR002318">
    <property type="entry name" value="Ala-tRNA-lgiase_IIc"/>
</dbReference>
<evidence type="ECO:0000256" key="8">
    <source>
        <dbReference type="ARBA" id="ARBA00022917"/>
    </source>
</evidence>
<dbReference type="Gene3D" id="3.30.980.10">
    <property type="entry name" value="Threonyl-trna Synthetase, Chain A, domain 2"/>
    <property type="match status" value="1"/>
</dbReference>
<dbReference type="GO" id="GO:0000049">
    <property type="term" value="F:tRNA binding"/>
    <property type="evidence" value="ECO:0007669"/>
    <property type="project" value="UniProtKB-KW"/>
</dbReference>
<name>A0A9N9R4Q7_9NEOP</name>
<evidence type="ECO:0000256" key="2">
    <source>
        <dbReference type="ARBA" id="ARBA00013168"/>
    </source>
</evidence>
<dbReference type="GO" id="GO:0004813">
    <property type="term" value="F:alanine-tRNA ligase activity"/>
    <property type="evidence" value="ECO:0007669"/>
    <property type="project" value="UniProtKB-EC"/>
</dbReference>
<dbReference type="Gene3D" id="3.30.930.10">
    <property type="entry name" value="Bira Bifunctional Protein, Domain 2"/>
    <property type="match status" value="2"/>
</dbReference>
<keyword evidence="12" id="KW-1185">Reference proteome</keyword>
<dbReference type="PANTHER" id="PTHR11777:SF39">
    <property type="entry name" value="ALANINE--TRNA LIGASE, MITOCHONDRIAL"/>
    <property type="match status" value="1"/>
</dbReference>
<dbReference type="PRINTS" id="PR00980">
    <property type="entry name" value="TRNASYNTHALA"/>
</dbReference>
<keyword evidence="6" id="KW-0067">ATP-binding</keyword>
<keyword evidence="3" id="KW-0820">tRNA-binding</keyword>
<organism evidence="11 12">
    <name type="scientific">Diatraea saccharalis</name>
    <name type="common">sugarcane borer</name>
    <dbReference type="NCBI Taxonomy" id="40085"/>
    <lineage>
        <taxon>Eukaryota</taxon>
        <taxon>Metazoa</taxon>
        <taxon>Ecdysozoa</taxon>
        <taxon>Arthropoda</taxon>
        <taxon>Hexapoda</taxon>
        <taxon>Insecta</taxon>
        <taxon>Pterygota</taxon>
        <taxon>Neoptera</taxon>
        <taxon>Endopterygota</taxon>
        <taxon>Lepidoptera</taxon>
        <taxon>Glossata</taxon>
        <taxon>Ditrysia</taxon>
        <taxon>Pyraloidea</taxon>
        <taxon>Crambidae</taxon>
        <taxon>Crambinae</taxon>
        <taxon>Diatraea</taxon>
    </lineage>
</organism>
<evidence type="ECO:0000256" key="4">
    <source>
        <dbReference type="ARBA" id="ARBA00022598"/>
    </source>
</evidence>
<evidence type="ECO:0000256" key="9">
    <source>
        <dbReference type="ARBA" id="ARBA00023146"/>
    </source>
</evidence>
<dbReference type="SUPFAM" id="SSF50447">
    <property type="entry name" value="Translation proteins"/>
    <property type="match status" value="1"/>
</dbReference>
<dbReference type="InterPro" id="IPR009000">
    <property type="entry name" value="Transl_B-barrel_sf"/>
</dbReference>
<reference evidence="11" key="1">
    <citation type="submission" date="2021-12" db="EMBL/GenBank/DDBJ databases">
        <authorList>
            <person name="King R."/>
        </authorList>
    </citation>
    <scope>NUCLEOTIDE SEQUENCE</scope>
</reference>
<keyword evidence="7" id="KW-0694">RNA-binding</keyword>
<evidence type="ECO:0000313" key="12">
    <source>
        <dbReference type="Proteomes" id="UP001153714"/>
    </source>
</evidence>
<dbReference type="Gene3D" id="2.40.30.130">
    <property type="match status" value="1"/>
</dbReference>
<dbReference type="SUPFAM" id="SSF55681">
    <property type="entry name" value="Class II aaRS and biotin synthetases"/>
    <property type="match status" value="1"/>
</dbReference>
<evidence type="ECO:0000256" key="5">
    <source>
        <dbReference type="ARBA" id="ARBA00022741"/>
    </source>
</evidence>
<dbReference type="OrthoDB" id="2423964at2759"/>
<dbReference type="EMBL" id="OU893333">
    <property type="protein sequence ID" value="CAG9789503.1"/>
    <property type="molecule type" value="Genomic_DNA"/>
</dbReference>
<accession>A0A9N9R4Q7</accession>
<dbReference type="GO" id="GO:0005524">
    <property type="term" value="F:ATP binding"/>
    <property type="evidence" value="ECO:0007669"/>
    <property type="project" value="UniProtKB-KW"/>
</dbReference>
<evidence type="ECO:0000256" key="3">
    <source>
        <dbReference type="ARBA" id="ARBA00022555"/>
    </source>
</evidence>
<sequence length="870" mass="98526">MFRVPMRTKTINQKLRLKSTDSNFIRTTFVEYFVGKHGHKYVKSSPVVPLCDPTVPFVNAGMNQKEACQMAWDLLLGPYRLKPENLMVTYFAGDVVLGLTEDRETRDIWKSIGVPSSKLKALDSKDNFWEMGATGPCGPCTEIHYINADGTFTEIWNLVFIQFNREADGKVRSLRRHHVDTGLGLERMAALLQGVPSNYDTDLFQPIIRAIEQNSVGVDKYAGRYGSAPAECALDAAYRRLADHARMIALCLADGVFPASNLNLKQIMRKSFKISSDIFHNPQLPSILYEQVKLTLGSTYPELVSKERQAKLIIEHEAQAYEKMRNGLVKKWKGLVNKYPEVENMNDVELTGFPLGYTEFKETMSKLNSNIIPGELVFKLYDTHGFQEEIIERLARLNNLEIDKKGFWKLLSEHKSRHKTAFKEQASNRALLFDKAIEKIIDSGIKSTNDQYKYNYAPKDDAIRFEPLETKLVAILNEDCEWIDFLEPCEDRTYYLVTEDTNFYCEEGGQIADRGVIRVSDKVTFAVDSVFKIRDFVFHKGRFSVVKVTENNYINYRSDVTLEIDANRRVNVMRNHTAIHLLNAAIRKVLPHSVVCATGSSVTDNGLYLNLSVYGEKLTQEVVLNAQELVRELCCGTHVPSTACIEEFCITLALELFCRAKKLEQVIDLVHPDRRKEEISDMKRELTALCGTNGAPYGEYAQCVELLDKLKDRTAKMDDAALQDIAAAEIRDAFSLAAREGRRFVVHFVRCSYLMQGAGLAAALRGPAPGPGPAPALLLGCAGGVVIAVATVPREMVTEQFTAEKWLRCVTPVFQASVLPARDCDPQTHAQMTETKVRYNITLVRFCERFRNRNEQKEMLHLFARSKYQN</sequence>
<dbReference type="InterPro" id="IPR050058">
    <property type="entry name" value="Ala-tRNA_ligase"/>
</dbReference>
<proteinExistence type="inferred from homology"/>
<dbReference type="SUPFAM" id="SSF55186">
    <property type="entry name" value="ThrRS/AlaRS common domain"/>
    <property type="match status" value="1"/>
</dbReference>
<dbReference type="SUPFAM" id="SSF101353">
    <property type="entry name" value="Putative anticodon-binding domain of alanyl-tRNA synthetase (AlaRS)"/>
    <property type="match status" value="1"/>
</dbReference>
<dbReference type="InterPro" id="IPR018163">
    <property type="entry name" value="Thr/Ala-tRNA-synth_IIc_edit"/>
</dbReference>
<keyword evidence="4" id="KW-0436">Ligase</keyword>
<dbReference type="InterPro" id="IPR018162">
    <property type="entry name" value="Ala-tRNA-ligase_IIc_anticod-bd"/>
</dbReference>
<dbReference type="InterPro" id="IPR018165">
    <property type="entry name" value="Ala-tRNA-synth_IIc_core"/>
</dbReference>